<evidence type="ECO:0000256" key="5">
    <source>
        <dbReference type="ARBA" id="ARBA00022741"/>
    </source>
</evidence>
<accession>A0ABU8RG49</accession>
<keyword evidence="11" id="KW-0066">ATP synthesis</keyword>
<evidence type="ECO:0000313" key="15">
    <source>
        <dbReference type="EMBL" id="MEJ5944057.1"/>
    </source>
</evidence>
<dbReference type="InterPro" id="IPR040627">
    <property type="entry name" value="T3SS_ATPase_C"/>
</dbReference>
<dbReference type="PANTHER" id="PTHR15184:SF9">
    <property type="entry name" value="SPI-1 TYPE 3 SECRETION SYSTEM ATPASE"/>
    <property type="match status" value="1"/>
</dbReference>
<evidence type="ECO:0000256" key="6">
    <source>
        <dbReference type="ARBA" id="ARBA00022840"/>
    </source>
</evidence>
<feature type="domain" description="AAA+ ATPase" evidence="14">
    <location>
        <begin position="242"/>
        <end position="423"/>
    </location>
</feature>
<keyword evidence="7" id="KW-0653">Protein transport</keyword>
<feature type="region of interest" description="Disordered" evidence="13">
    <location>
        <begin position="1"/>
        <end position="71"/>
    </location>
</feature>
<keyword evidence="3" id="KW-1003">Cell membrane</keyword>
<dbReference type="Proteomes" id="UP001387100">
    <property type="component" value="Unassembled WGS sequence"/>
</dbReference>
<evidence type="ECO:0000256" key="3">
    <source>
        <dbReference type="ARBA" id="ARBA00022475"/>
    </source>
</evidence>
<keyword evidence="10" id="KW-0472">Membrane</keyword>
<evidence type="ECO:0000256" key="11">
    <source>
        <dbReference type="ARBA" id="ARBA00023196"/>
    </source>
</evidence>
<dbReference type="InterPro" id="IPR005714">
    <property type="entry name" value="ATPase_T3SS_FliI/YscN"/>
</dbReference>
<keyword evidence="16" id="KW-1185">Reference proteome</keyword>
<organism evidence="15 16">
    <name type="scientific">Pseudokineococcus basanitobsidens</name>
    <dbReference type="NCBI Taxonomy" id="1926649"/>
    <lineage>
        <taxon>Bacteria</taxon>
        <taxon>Bacillati</taxon>
        <taxon>Actinomycetota</taxon>
        <taxon>Actinomycetes</taxon>
        <taxon>Kineosporiales</taxon>
        <taxon>Kineosporiaceae</taxon>
        <taxon>Pseudokineococcus</taxon>
    </lineage>
</organism>
<dbReference type="PROSITE" id="PS00152">
    <property type="entry name" value="ATPASE_ALPHA_BETA"/>
    <property type="match status" value="1"/>
</dbReference>
<name>A0ABU8RG49_9ACTN</name>
<dbReference type="Pfam" id="PF02874">
    <property type="entry name" value="ATP-synt_ab_N"/>
    <property type="match status" value="1"/>
</dbReference>
<dbReference type="PANTHER" id="PTHR15184">
    <property type="entry name" value="ATP SYNTHASE"/>
    <property type="match status" value="1"/>
</dbReference>
<evidence type="ECO:0000256" key="2">
    <source>
        <dbReference type="ARBA" id="ARBA00022448"/>
    </source>
</evidence>
<keyword evidence="4" id="KW-0963">Cytoplasm</keyword>
<evidence type="ECO:0000259" key="14">
    <source>
        <dbReference type="SMART" id="SM00382"/>
    </source>
</evidence>
<dbReference type="SUPFAM" id="SSF52540">
    <property type="entry name" value="P-loop containing nucleoside triphosphate hydrolases"/>
    <property type="match status" value="1"/>
</dbReference>
<dbReference type="CDD" id="cd01136">
    <property type="entry name" value="ATPase_flagellum-secretory_path_III"/>
    <property type="match status" value="1"/>
</dbReference>
<dbReference type="NCBIfam" id="TIGR01026">
    <property type="entry name" value="fliI_yscN"/>
    <property type="match status" value="1"/>
</dbReference>
<evidence type="ECO:0000256" key="4">
    <source>
        <dbReference type="ARBA" id="ARBA00022490"/>
    </source>
</evidence>
<keyword evidence="8" id="KW-1278">Translocase</keyword>
<keyword evidence="5" id="KW-0547">Nucleotide-binding</keyword>
<keyword evidence="9" id="KW-0406">Ion transport</keyword>
<dbReference type="InterPro" id="IPR004100">
    <property type="entry name" value="ATPase_F1/V1/A1_a/bsu_N"/>
</dbReference>
<evidence type="ECO:0000256" key="13">
    <source>
        <dbReference type="SAM" id="MobiDB-lite"/>
    </source>
</evidence>
<reference evidence="15 16" key="1">
    <citation type="journal article" date="2017" name="Int. J. Syst. Evol. Microbiol.">
        <title>Pseudokineococcus basanitobsidens sp. nov., isolated from volcanic rock.</title>
        <authorList>
            <person name="Lee D.W."/>
            <person name="Park M.Y."/>
            <person name="Kim J.J."/>
            <person name="Kim B.S."/>
        </authorList>
    </citation>
    <scope>NUCLEOTIDE SEQUENCE [LARGE SCALE GENOMIC DNA]</scope>
    <source>
        <strain evidence="15 16">DSM 103726</strain>
    </source>
</reference>
<comment type="caution">
    <text evidence="15">The sequence shown here is derived from an EMBL/GenBank/DDBJ whole genome shotgun (WGS) entry which is preliminary data.</text>
</comment>
<evidence type="ECO:0000256" key="12">
    <source>
        <dbReference type="ARBA" id="ARBA00034006"/>
    </source>
</evidence>
<dbReference type="InterPro" id="IPR003593">
    <property type="entry name" value="AAA+_ATPase"/>
</dbReference>
<evidence type="ECO:0000256" key="8">
    <source>
        <dbReference type="ARBA" id="ARBA00022967"/>
    </source>
</evidence>
<gene>
    <name evidence="15" type="ORF">WDZ17_01930</name>
</gene>
<dbReference type="InterPro" id="IPR000194">
    <property type="entry name" value="ATPase_F1/V1/A1_a/bsu_nucl-bd"/>
</dbReference>
<proteinExistence type="predicted"/>
<dbReference type="InterPro" id="IPR020003">
    <property type="entry name" value="ATPase_a/bsu_AS"/>
</dbReference>
<keyword evidence="2" id="KW-0813">Transport</keyword>
<dbReference type="EMBL" id="JBBIAA010000001">
    <property type="protein sequence ID" value="MEJ5944057.1"/>
    <property type="molecule type" value="Genomic_DNA"/>
</dbReference>
<dbReference type="InterPro" id="IPR027417">
    <property type="entry name" value="P-loop_NTPase"/>
</dbReference>
<feature type="compositionally biased region" description="Basic and acidic residues" evidence="13">
    <location>
        <begin position="16"/>
        <end position="28"/>
    </location>
</feature>
<dbReference type="Gene3D" id="3.40.50.12240">
    <property type="match status" value="1"/>
</dbReference>
<keyword evidence="6" id="KW-0067">ATP-binding</keyword>
<evidence type="ECO:0000256" key="1">
    <source>
        <dbReference type="ARBA" id="ARBA00004496"/>
    </source>
</evidence>
<evidence type="ECO:0000256" key="10">
    <source>
        <dbReference type="ARBA" id="ARBA00023136"/>
    </source>
</evidence>
<protein>
    <submittedName>
        <fullName evidence="15">FliI/YscN family ATPase</fullName>
    </submittedName>
</protein>
<evidence type="ECO:0000256" key="9">
    <source>
        <dbReference type="ARBA" id="ARBA00023065"/>
    </source>
</evidence>
<dbReference type="Pfam" id="PF18269">
    <property type="entry name" value="T3SS_ATPase_C"/>
    <property type="match status" value="1"/>
</dbReference>
<sequence length="536" mass="54674">MSAPAGPSVATAVLDDAVRADEQDRAGGERPATPLGHRWTAPVQRRPHQHGPAEDGGPLRGAAPALTSPVPLPRTATPVLVPGLPAGAGALRDLLADAVRAAAPRELGSVRSVSGLAVDVVGLVAGVGEVLEIGPEGAGVRAEVVGVRAGVLACMPLGTADGLAAGDPVRRVARRLTARVGEGLLGRVLDGLGRPLDGRPLPAGLVEVPLDAPPPPALDRRRVSEPLPLGVRALDTLVPAGRGQRFGLFAGSGVGKSSLLSMVARGTHADVVVLALVGERGREVREFLEDDLGPEGLARSVVVVATSDEPPLVRLRAAATATAVAEHFRDQGLSVVLMMDSLTRVATAQREIGLSVGEPPATRGFPPSVFAMLPRLLERAGPGVVGSITGIYTVLVDGDDHDEPVADAARSILDGHVVLDRRLATAGHFPSIDVLGSVSRVATRVTTPQQRADATTVRRALAARRDAQDLVDVGAYVPGADPLVDAALAAAPSTRAFLTQAVDDVADVATSWAALSGLARMLDPDTTAAPAGPGAA</sequence>
<keyword evidence="11" id="KW-0139">CF(1)</keyword>
<comment type="catalytic activity">
    <reaction evidence="12">
        <text>ATP + H2O + cellular proteinSide 1 = ADP + phosphate + cellular proteinSide 2.</text>
        <dbReference type="EC" id="7.4.2.8"/>
    </reaction>
</comment>
<evidence type="ECO:0000313" key="16">
    <source>
        <dbReference type="Proteomes" id="UP001387100"/>
    </source>
</evidence>
<comment type="subcellular location">
    <subcellularLocation>
        <location evidence="1">Cytoplasm</location>
    </subcellularLocation>
</comment>
<dbReference type="InterPro" id="IPR050053">
    <property type="entry name" value="ATPase_alpha/beta_chains"/>
</dbReference>
<dbReference type="SMART" id="SM00382">
    <property type="entry name" value="AAA"/>
    <property type="match status" value="1"/>
</dbReference>
<dbReference type="Pfam" id="PF00006">
    <property type="entry name" value="ATP-synt_ab"/>
    <property type="match status" value="1"/>
</dbReference>
<evidence type="ECO:0000256" key="7">
    <source>
        <dbReference type="ARBA" id="ARBA00022927"/>
    </source>
</evidence>